<reference evidence="1 2" key="1">
    <citation type="submission" date="2021-05" db="EMBL/GenBank/DDBJ databases">
        <title>Genome Assembly of Synthetic Allotetraploid Brassica napus Reveals Homoeologous Exchanges between Subgenomes.</title>
        <authorList>
            <person name="Davis J.T."/>
        </authorList>
    </citation>
    <scope>NUCLEOTIDE SEQUENCE [LARGE SCALE GENOMIC DNA]</scope>
    <source>
        <strain evidence="2">cv. Da-Ae</strain>
        <tissue evidence="1">Seedling</tissue>
    </source>
</reference>
<sequence>MAISYQNKIRKVYLCQALNPSVVSSIILLADFKAGCCSNTAQVPLLRLRKARNFKKGGLHKENLILVQLNAFKNLLREGGIYGLRGVDVAGIAFH</sequence>
<dbReference type="EMBL" id="JAGKQM010000013">
    <property type="protein sequence ID" value="KAH0891677.1"/>
    <property type="molecule type" value="Genomic_DNA"/>
</dbReference>
<organism evidence="1 2">
    <name type="scientific">Brassica napus</name>
    <name type="common">Rape</name>
    <dbReference type="NCBI Taxonomy" id="3708"/>
    <lineage>
        <taxon>Eukaryota</taxon>
        <taxon>Viridiplantae</taxon>
        <taxon>Streptophyta</taxon>
        <taxon>Embryophyta</taxon>
        <taxon>Tracheophyta</taxon>
        <taxon>Spermatophyta</taxon>
        <taxon>Magnoliopsida</taxon>
        <taxon>eudicotyledons</taxon>
        <taxon>Gunneridae</taxon>
        <taxon>Pentapetalae</taxon>
        <taxon>rosids</taxon>
        <taxon>malvids</taxon>
        <taxon>Brassicales</taxon>
        <taxon>Brassicaceae</taxon>
        <taxon>Brassiceae</taxon>
        <taxon>Brassica</taxon>
    </lineage>
</organism>
<accession>A0ABQ8AGK7</accession>
<dbReference type="Proteomes" id="UP000824890">
    <property type="component" value="Unassembled WGS sequence"/>
</dbReference>
<comment type="caution">
    <text evidence="1">The sequence shown here is derived from an EMBL/GenBank/DDBJ whole genome shotgun (WGS) entry which is preliminary data.</text>
</comment>
<proteinExistence type="predicted"/>
<evidence type="ECO:0000313" key="1">
    <source>
        <dbReference type="EMBL" id="KAH0891677.1"/>
    </source>
</evidence>
<protein>
    <submittedName>
        <fullName evidence="1">Uncharacterized protein</fullName>
    </submittedName>
</protein>
<keyword evidence="2" id="KW-1185">Reference proteome</keyword>
<gene>
    <name evidence="1" type="ORF">HID58_054106</name>
</gene>
<evidence type="ECO:0000313" key="2">
    <source>
        <dbReference type="Proteomes" id="UP000824890"/>
    </source>
</evidence>
<name>A0ABQ8AGK7_BRANA</name>